<dbReference type="SUPFAM" id="SSF47598">
    <property type="entry name" value="Ribbon-helix-helix"/>
    <property type="match status" value="1"/>
</dbReference>
<dbReference type="EMBL" id="CP011376">
    <property type="protein sequence ID" value="AKG07063.1"/>
    <property type="molecule type" value="Genomic_DNA"/>
</dbReference>
<dbReference type="Proteomes" id="UP000077465">
    <property type="component" value="Chromosome"/>
</dbReference>
<accession>A0AAC8PU95</accession>
<evidence type="ECO:0000313" key="2">
    <source>
        <dbReference type="Proteomes" id="UP000077465"/>
    </source>
</evidence>
<dbReference type="RefSeq" id="WP_046699121.1">
    <property type="nucleotide sequence ID" value="NZ_CP011376.1"/>
</dbReference>
<name>A0AAC8PU95_9GAMM</name>
<evidence type="ECO:0000313" key="1">
    <source>
        <dbReference type="EMBL" id="AKG07063.1"/>
    </source>
</evidence>
<sequence>MNTVRTQVRLPESVYLQAKNASFEQDTSLNQLIVNALQDYLTKRAYSPTKVKEALSLITFALEQSNYEHSNI</sequence>
<organism evidence="1 2">
    <name type="scientific">Moraxella bovoculi</name>
    <dbReference type="NCBI Taxonomy" id="386891"/>
    <lineage>
        <taxon>Bacteria</taxon>
        <taxon>Pseudomonadati</taxon>
        <taxon>Pseudomonadota</taxon>
        <taxon>Gammaproteobacteria</taxon>
        <taxon>Moraxellales</taxon>
        <taxon>Moraxellaceae</taxon>
        <taxon>Moraxella</taxon>
    </lineage>
</organism>
<dbReference type="InterPro" id="IPR010985">
    <property type="entry name" value="Ribbon_hlx_hlx"/>
</dbReference>
<dbReference type="AlphaFoldDB" id="A0AAC8PU95"/>
<protein>
    <submittedName>
        <fullName evidence="1">Uncharacterized protein</fullName>
    </submittedName>
</protein>
<dbReference type="GO" id="GO:0006355">
    <property type="term" value="P:regulation of DNA-templated transcription"/>
    <property type="evidence" value="ECO:0007669"/>
    <property type="project" value="InterPro"/>
</dbReference>
<reference evidence="1 2" key="1">
    <citation type="submission" date="2015-05" db="EMBL/GenBank/DDBJ databases">
        <authorList>
            <person name="Dickey A."/>
            <person name="Clawson M."/>
            <person name="Bono J."/>
            <person name="Loy J.D."/>
        </authorList>
    </citation>
    <scope>NUCLEOTIDE SEQUENCE [LARGE SCALE GENOMIC DNA]</scope>
    <source>
        <strain evidence="1 2">22581</strain>
    </source>
</reference>
<gene>
    <name evidence="1" type="ORF">AAX06_01455</name>
</gene>
<proteinExistence type="predicted"/>